<dbReference type="CDD" id="cd09272">
    <property type="entry name" value="RNase_HI_RT_Ty1"/>
    <property type="match status" value="1"/>
</dbReference>
<name>A0A1Q3APR3_CEPFO</name>
<feature type="non-terminal residue" evidence="1">
    <location>
        <position position="1"/>
    </location>
</feature>
<gene>
    <name evidence="1" type="ORF">CFOL_v3_01282</name>
</gene>
<proteinExistence type="predicted"/>
<evidence type="ECO:0000313" key="1">
    <source>
        <dbReference type="EMBL" id="GAV57746.1"/>
    </source>
</evidence>
<dbReference type="STRING" id="3775.A0A1Q3APR3"/>
<dbReference type="InParanoid" id="A0A1Q3APR3"/>
<feature type="non-terminal residue" evidence="1">
    <location>
        <position position="232"/>
    </location>
</feature>
<evidence type="ECO:0008006" key="3">
    <source>
        <dbReference type="Google" id="ProtNLM"/>
    </source>
</evidence>
<dbReference type="InterPro" id="IPR043502">
    <property type="entry name" value="DNA/RNA_pol_sf"/>
</dbReference>
<evidence type="ECO:0000313" key="2">
    <source>
        <dbReference type="Proteomes" id="UP000187406"/>
    </source>
</evidence>
<dbReference type="Proteomes" id="UP000187406">
    <property type="component" value="Unassembled WGS sequence"/>
</dbReference>
<dbReference type="PANTHER" id="PTHR11439">
    <property type="entry name" value="GAG-POL-RELATED RETROTRANSPOSON"/>
    <property type="match status" value="1"/>
</dbReference>
<protein>
    <recommendedName>
        <fullName evidence="3">RVT_2 domain-containing protein</fullName>
    </recommendedName>
</protein>
<organism evidence="1 2">
    <name type="scientific">Cephalotus follicularis</name>
    <name type="common">Albany pitcher plant</name>
    <dbReference type="NCBI Taxonomy" id="3775"/>
    <lineage>
        <taxon>Eukaryota</taxon>
        <taxon>Viridiplantae</taxon>
        <taxon>Streptophyta</taxon>
        <taxon>Embryophyta</taxon>
        <taxon>Tracheophyta</taxon>
        <taxon>Spermatophyta</taxon>
        <taxon>Magnoliopsida</taxon>
        <taxon>eudicotyledons</taxon>
        <taxon>Gunneridae</taxon>
        <taxon>Pentapetalae</taxon>
        <taxon>rosids</taxon>
        <taxon>fabids</taxon>
        <taxon>Oxalidales</taxon>
        <taxon>Cephalotaceae</taxon>
        <taxon>Cephalotus</taxon>
    </lineage>
</organism>
<dbReference type="EMBL" id="BDDD01000041">
    <property type="protein sequence ID" value="GAV57746.1"/>
    <property type="molecule type" value="Genomic_DNA"/>
</dbReference>
<reference evidence="2" key="1">
    <citation type="submission" date="2016-04" db="EMBL/GenBank/DDBJ databases">
        <title>Cephalotus genome sequencing.</title>
        <authorList>
            <person name="Fukushima K."/>
            <person name="Hasebe M."/>
            <person name="Fang X."/>
        </authorList>
    </citation>
    <scope>NUCLEOTIDE SEQUENCE [LARGE SCALE GENOMIC DNA]</scope>
    <source>
        <strain evidence="2">cv. St1</strain>
    </source>
</reference>
<sequence>VARSNNGIFISQRKYVLDLLDDTGMLDCRHADSPIEVNHHLCSCKPINSSVDKERHQRLVGRLIYLSHTRPNIAYAVGIVSQFMHDLQTLHLEVVYRILRYLKSTPGKGILFSRYDHLNLEAYTDADWASSRVDRRSTSGYCTFMGGNLVTRSKKQTIVSRYSAESEYRAMAQGVCELIWLKRLLNDLGIMHESSMRLFCDNKSAIIISHNPVQYDRMKHIEIDRFFIREKL</sequence>
<dbReference type="AlphaFoldDB" id="A0A1Q3APR3"/>
<accession>A0A1Q3APR3</accession>
<dbReference type="OrthoDB" id="1297869at2759"/>
<keyword evidence="2" id="KW-1185">Reference proteome</keyword>
<dbReference type="PANTHER" id="PTHR11439:SF467">
    <property type="entry name" value="INTEGRASE CATALYTIC DOMAIN-CONTAINING PROTEIN"/>
    <property type="match status" value="1"/>
</dbReference>
<dbReference type="SUPFAM" id="SSF56672">
    <property type="entry name" value="DNA/RNA polymerases"/>
    <property type="match status" value="1"/>
</dbReference>
<comment type="caution">
    <text evidence="1">The sequence shown here is derived from an EMBL/GenBank/DDBJ whole genome shotgun (WGS) entry which is preliminary data.</text>
</comment>